<organism evidence="2 3">
    <name type="scientific">Adineta ricciae</name>
    <name type="common">Rotifer</name>
    <dbReference type="NCBI Taxonomy" id="249248"/>
    <lineage>
        <taxon>Eukaryota</taxon>
        <taxon>Metazoa</taxon>
        <taxon>Spiralia</taxon>
        <taxon>Gnathifera</taxon>
        <taxon>Rotifera</taxon>
        <taxon>Eurotatoria</taxon>
        <taxon>Bdelloidea</taxon>
        <taxon>Adinetida</taxon>
        <taxon>Adinetidae</taxon>
        <taxon>Adineta</taxon>
    </lineage>
</organism>
<sequence length="132" mass="14394">MKGTLKINVDVSMYTSVELLKDLRVINEISKKVIDILQEKGQEARSSVIDKASKNAVSLLLSKKKGKVGSVLSVYLPTNTIEPLHDTVVPTVSSDEDSSVRSVSEDDDTESDSCDSQNSSASSQNQHIFFSM</sequence>
<feature type="compositionally biased region" description="Low complexity" evidence="1">
    <location>
        <begin position="114"/>
        <end position="126"/>
    </location>
</feature>
<evidence type="ECO:0000313" key="3">
    <source>
        <dbReference type="Proteomes" id="UP000663828"/>
    </source>
</evidence>
<evidence type="ECO:0000256" key="1">
    <source>
        <dbReference type="SAM" id="MobiDB-lite"/>
    </source>
</evidence>
<dbReference type="AlphaFoldDB" id="A0A816FWQ9"/>
<comment type="caution">
    <text evidence="2">The sequence shown here is derived from an EMBL/GenBank/DDBJ whole genome shotgun (WGS) entry which is preliminary data.</text>
</comment>
<dbReference type="Proteomes" id="UP000663828">
    <property type="component" value="Unassembled WGS sequence"/>
</dbReference>
<proteinExistence type="predicted"/>
<feature type="region of interest" description="Disordered" evidence="1">
    <location>
        <begin position="87"/>
        <end position="132"/>
    </location>
</feature>
<dbReference type="EMBL" id="CAJNOR010012349">
    <property type="protein sequence ID" value="CAF1667141.1"/>
    <property type="molecule type" value="Genomic_DNA"/>
</dbReference>
<reference evidence="2" key="1">
    <citation type="submission" date="2021-02" db="EMBL/GenBank/DDBJ databases">
        <authorList>
            <person name="Nowell W R."/>
        </authorList>
    </citation>
    <scope>NUCLEOTIDE SEQUENCE</scope>
</reference>
<keyword evidence="3" id="KW-1185">Reference proteome</keyword>
<accession>A0A816FWQ9</accession>
<gene>
    <name evidence="2" type="ORF">XAT740_LOCUS57991</name>
</gene>
<name>A0A816FWQ9_ADIRI</name>
<evidence type="ECO:0000313" key="2">
    <source>
        <dbReference type="EMBL" id="CAF1667141.1"/>
    </source>
</evidence>
<protein>
    <submittedName>
        <fullName evidence="2">Uncharacterized protein</fullName>
    </submittedName>
</protein>